<dbReference type="Proteomes" id="UP001447008">
    <property type="component" value="Unassembled WGS sequence"/>
</dbReference>
<sequence>MIKFFIVKYLAFLLGCTLCFILHAQFAVPVVLAASITGLLGSFVPATQAFGLHPRAAIYAGSFAGMCSAELIGDYWQLALLALIGTSLYALTMNLFAGFGGRLGGVAFVSVALFMLTRGVL</sequence>
<dbReference type="EMBL" id="JBCGCU010000004">
    <property type="protein sequence ID" value="MEM0514775.1"/>
    <property type="molecule type" value="Genomic_DNA"/>
</dbReference>
<name>A0ABU9MXN4_9GAMM</name>
<evidence type="ECO:0000256" key="1">
    <source>
        <dbReference type="SAM" id="Phobius"/>
    </source>
</evidence>
<keyword evidence="1" id="KW-0472">Membrane</keyword>
<keyword evidence="1" id="KW-0812">Transmembrane</keyword>
<comment type="caution">
    <text evidence="2">The sequence shown here is derived from an EMBL/GenBank/DDBJ whole genome shotgun (WGS) entry which is preliminary data.</text>
</comment>
<protein>
    <submittedName>
        <fullName evidence="2">Uncharacterized protein</fullName>
    </submittedName>
</protein>
<evidence type="ECO:0000313" key="2">
    <source>
        <dbReference type="EMBL" id="MEM0514775.1"/>
    </source>
</evidence>
<accession>A0ABU9MXN4</accession>
<reference evidence="2 3" key="1">
    <citation type="submission" date="2024-03" db="EMBL/GenBank/DDBJ databases">
        <title>Pseudoalteromonas qingdaonensis sp. nov., isolated from the intestines of marine benthic organisms.</title>
        <authorList>
            <person name="Lin X."/>
            <person name="Fang S."/>
            <person name="Hu X."/>
        </authorList>
    </citation>
    <scope>NUCLEOTIDE SEQUENCE [LARGE SCALE GENOMIC DNA]</scope>
    <source>
        <strain evidence="2 3">YIC-827</strain>
    </source>
</reference>
<feature type="transmembrane region" description="Helical" evidence="1">
    <location>
        <begin position="75"/>
        <end position="96"/>
    </location>
</feature>
<keyword evidence="3" id="KW-1185">Reference proteome</keyword>
<gene>
    <name evidence="2" type="ORF">WCN91_04950</name>
</gene>
<keyword evidence="1" id="KW-1133">Transmembrane helix</keyword>
<evidence type="ECO:0000313" key="3">
    <source>
        <dbReference type="Proteomes" id="UP001447008"/>
    </source>
</evidence>
<proteinExistence type="predicted"/>
<dbReference type="RefSeq" id="WP_342676857.1">
    <property type="nucleotide sequence ID" value="NZ_JBCGCU010000004.1"/>
</dbReference>
<organism evidence="2 3">
    <name type="scientific">Pseudoalteromonas qingdaonensis</name>
    <dbReference type="NCBI Taxonomy" id="3131913"/>
    <lineage>
        <taxon>Bacteria</taxon>
        <taxon>Pseudomonadati</taxon>
        <taxon>Pseudomonadota</taxon>
        <taxon>Gammaproteobacteria</taxon>
        <taxon>Alteromonadales</taxon>
        <taxon>Pseudoalteromonadaceae</taxon>
        <taxon>Pseudoalteromonas</taxon>
    </lineage>
</organism>
<feature type="transmembrane region" description="Helical" evidence="1">
    <location>
        <begin position="103"/>
        <end position="120"/>
    </location>
</feature>